<dbReference type="PROSITE" id="PS51140">
    <property type="entry name" value="CUE"/>
    <property type="match status" value="1"/>
</dbReference>
<gene>
    <name evidence="4" type="ORF">PV04_01941</name>
</gene>
<reference evidence="4 5" key="1">
    <citation type="submission" date="2015-01" db="EMBL/GenBank/DDBJ databases">
        <title>The Genome Sequence of Capronia semiimmersa CBS27337.</title>
        <authorList>
            <consortium name="The Broad Institute Genomics Platform"/>
            <person name="Cuomo C."/>
            <person name="de Hoog S."/>
            <person name="Gorbushina A."/>
            <person name="Stielow B."/>
            <person name="Teixiera M."/>
            <person name="Abouelleil A."/>
            <person name="Chapman S.B."/>
            <person name="Priest M."/>
            <person name="Young S.K."/>
            <person name="Wortman J."/>
            <person name="Nusbaum C."/>
            <person name="Birren B."/>
        </authorList>
    </citation>
    <scope>NUCLEOTIDE SEQUENCE [LARGE SCALE GENOMIC DNA]</scope>
    <source>
        <strain evidence="4 5">CBS 27337</strain>
    </source>
</reference>
<dbReference type="EMBL" id="KN846956">
    <property type="protein sequence ID" value="KIW73855.1"/>
    <property type="molecule type" value="Genomic_DNA"/>
</dbReference>
<dbReference type="PANTHER" id="PTHR46535:SF1">
    <property type="entry name" value="NEDD4-BINDING PROTEIN 2"/>
    <property type="match status" value="1"/>
</dbReference>
<proteinExistence type="predicted"/>
<dbReference type="GO" id="GO:0005634">
    <property type="term" value="C:nucleus"/>
    <property type="evidence" value="ECO:0007669"/>
    <property type="project" value="TreeGrafter"/>
</dbReference>
<feature type="domain" description="CUE" evidence="3">
    <location>
        <begin position="127"/>
        <end position="170"/>
    </location>
</feature>
<feature type="compositionally biased region" description="Low complexity" evidence="1">
    <location>
        <begin position="212"/>
        <end position="223"/>
    </location>
</feature>
<dbReference type="InterPro" id="IPR013899">
    <property type="entry name" value="DUF1771"/>
</dbReference>
<name>A0A0D2G4Y1_9EURO</name>
<dbReference type="GO" id="GO:0004519">
    <property type="term" value="F:endonuclease activity"/>
    <property type="evidence" value="ECO:0007669"/>
    <property type="project" value="TreeGrafter"/>
</dbReference>
<evidence type="ECO:0000313" key="4">
    <source>
        <dbReference type="EMBL" id="KIW73855.1"/>
    </source>
</evidence>
<evidence type="ECO:0008006" key="6">
    <source>
        <dbReference type="Google" id="ProtNLM"/>
    </source>
</evidence>
<dbReference type="PANTHER" id="PTHR46535">
    <property type="entry name" value="NEDD4-BINDING PROTEIN 2"/>
    <property type="match status" value="1"/>
</dbReference>
<dbReference type="STRING" id="5601.A0A0D2G4Y1"/>
<dbReference type="InterPro" id="IPR003892">
    <property type="entry name" value="CUE"/>
</dbReference>
<dbReference type="Gene3D" id="1.10.8.10">
    <property type="entry name" value="DNA helicase RuvA subunit, C-terminal domain"/>
    <property type="match status" value="1"/>
</dbReference>
<feature type="region of interest" description="Disordered" evidence="1">
    <location>
        <begin position="67"/>
        <end position="100"/>
    </location>
</feature>
<dbReference type="CDD" id="cd14279">
    <property type="entry name" value="CUE"/>
    <property type="match status" value="1"/>
</dbReference>
<dbReference type="PROSITE" id="PS50828">
    <property type="entry name" value="SMR"/>
    <property type="match status" value="1"/>
</dbReference>
<sequence length="533" mass="57898">MRDMETRVAQMDTETEIAQIEALRTLYCPPLDEALFHAITSDYTLPQDKEVLIAVLDDLAVGALEQENTEFDPSGTGATTQVRDATNTSRSSPEDTFSNGVASITTSLSELRWSDADSLGHGMHHSSEGQKITWLENMFPGIPRRELASVLASHDGSLDKATDELLNLSFLNQGYEEEPEELPAPKGIDGFAEEVQSYRKGRKKRKARTNESSRGSSTSSSPYHSDRTPINVWATMSEDVDFICSRTKLHPQTVRSEYHLNGARLSSTIRALATKEAAEYKNISDSSPILDLQVAEFQHRFQHVPKSQMYGLLSLARNIPSAAQELLEAMTTFDDTTTPGKLHDVAQYTPVDLKENRPFETASSSKGTSVTAESRASAAAQRIAAGQKFAQASAAYKKSKSNPLFGGVAAYYSEIAREQMKAAKEAHAAEADLLVSKQSSATVLDLHGVSVPDAVRIASAKTQSWWDGLGDAKYAPGGGGPVRVGFRIVTGLGTHSKNRAPRIGPAVSKMLIREGWKVTIGHGELIVTGKTRG</sequence>
<dbReference type="SUPFAM" id="SSF46934">
    <property type="entry name" value="UBA-like"/>
    <property type="match status" value="1"/>
</dbReference>
<feature type="region of interest" description="Disordered" evidence="1">
    <location>
        <begin position="196"/>
        <end position="226"/>
    </location>
</feature>
<accession>A0A0D2G4Y1</accession>
<dbReference type="AlphaFoldDB" id="A0A0D2G4Y1"/>
<evidence type="ECO:0000256" key="1">
    <source>
        <dbReference type="SAM" id="MobiDB-lite"/>
    </source>
</evidence>
<evidence type="ECO:0000259" key="2">
    <source>
        <dbReference type="PROSITE" id="PS50828"/>
    </source>
</evidence>
<protein>
    <recommendedName>
        <fullName evidence="6">Smr domain-containing protein</fullName>
    </recommendedName>
</protein>
<dbReference type="Proteomes" id="UP000054266">
    <property type="component" value="Unassembled WGS sequence"/>
</dbReference>
<dbReference type="SUPFAM" id="SSF160443">
    <property type="entry name" value="SMR domain-like"/>
    <property type="match status" value="1"/>
</dbReference>
<dbReference type="Pfam" id="PF26286">
    <property type="entry name" value="UBA_10"/>
    <property type="match status" value="1"/>
</dbReference>
<dbReference type="InterPro" id="IPR036063">
    <property type="entry name" value="Smr_dom_sf"/>
</dbReference>
<organism evidence="4 5">
    <name type="scientific">Phialophora macrospora</name>
    <dbReference type="NCBI Taxonomy" id="1851006"/>
    <lineage>
        <taxon>Eukaryota</taxon>
        <taxon>Fungi</taxon>
        <taxon>Dikarya</taxon>
        <taxon>Ascomycota</taxon>
        <taxon>Pezizomycotina</taxon>
        <taxon>Eurotiomycetes</taxon>
        <taxon>Chaetothyriomycetidae</taxon>
        <taxon>Chaetothyriales</taxon>
        <taxon>Herpotrichiellaceae</taxon>
        <taxon>Phialophora</taxon>
    </lineage>
</organism>
<evidence type="ECO:0000259" key="3">
    <source>
        <dbReference type="PROSITE" id="PS51140"/>
    </source>
</evidence>
<evidence type="ECO:0000313" key="5">
    <source>
        <dbReference type="Proteomes" id="UP000054266"/>
    </source>
</evidence>
<dbReference type="GO" id="GO:0043130">
    <property type="term" value="F:ubiquitin binding"/>
    <property type="evidence" value="ECO:0007669"/>
    <property type="project" value="InterPro"/>
</dbReference>
<feature type="compositionally biased region" description="Polar residues" evidence="1">
    <location>
        <begin position="76"/>
        <end position="100"/>
    </location>
</feature>
<dbReference type="InterPro" id="IPR002625">
    <property type="entry name" value="Smr_dom"/>
</dbReference>
<dbReference type="InterPro" id="IPR009060">
    <property type="entry name" value="UBA-like_sf"/>
</dbReference>
<dbReference type="InterPro" id="IPR058864">
    <property type="entry name" value="UBA_10"/>
</dbReference>
<feature type="domain" description="Smr" evidence="2">
    <location>
        <begin position="444"/>
        <end position="533"/>
    </location>
</feature>
<dbReference type="Pfam" id="PF02845">
    <property type="entry name" value="CUE"/>
    <property type="match status" value="1"/>
</dbReference>
<dbReference type="InterPro" id="IPR052772">
    <property type="entry name" value="Endo/PolyKinase_Domain-Protein"/>
</dbReference>
<dbReference type="SMART" id="SM01162">
    <property type="entry name" value="DUF1771"/>
    <property type="match status" value="1"/>
</dbReference>
<keyword evidence="5" id="KW-1185">Reference proteome</keyword>
<dbReference type="Gene3D" id="3.30.1370.110">
    <property type="match status" value="1"/>
</dbReference>